<evidence type="ECO:0000256" key="1">
    <source>
        <dbReference type="SAM" id="MobiDB-lite"/>
    </source>
</evidence>
<proteinExistence type="predicted"/>
<gene>
    <name evidence="2" type="ORF">Smic_83750</name>
</gene>
<organism evidence="2 3">
    <name type="scientific">Streptomyces microflavus</name>
    <name type="common">Streptomyces lipmanii</name>
    <dbReference type="NCBI Taxonomy" id="1919"/>
    <lineage>
        <taxon>Bacteria</taxon>
        <taxon>Bacillati</taxon>
        <taxon>Actinomycetota</taxon>
        <taxon>Actinomycetes</taxon>
        <taxon>Kitasatosporales</taxon>
        <taxon>Streptomycetaceae</taxon>
        <taxon>Streptomyces</taxon>
    </lineage>
</organism>
<sequence>MVRHPHPGSGLKMKTSARPGTPPSTTCEWPGFDDQKVGHPQAERTTIRHNGSHAKIRCSTNQITDIVKAVVVLRHASS</sequence>
<evidence type="ECO:0000313" key="3">
    <source>
        <dbReference type="Proteomes" id="UP000498740"/>
    </source>
</evidence>
<reference evidence="2 3" key="1">
    <citation type="submission" date="2020-05" db="EMBL/GenBank/DDBJ databases">
        <title>Whole genome shotgun sequence of Streptomyces microflavus NBRC 13062.</title>
        <authorList>
            <person name="Komaki H."/>
            <person name="Tamura T."/>
        </authorList>
    </citation>
    <scope>NUCLEOTIDE SEQUENCE [LARGE SCALE GENOMIC DNA]</scope>
    <source>
        <strain evidence="2 3">NBRC 13062</strain>
    </source>
</reference>
<dbReference type="Proteomes" id="UP000498740">
    <property type="component" value="Unassembled WGS sequence"/>
</dbReference>
<dbReference type="EMBL" id="BLWD01000003">
    <property type="protein sequence ID" value="GFN09819.1"/>
    <property type="molecule type" value="Genomic_DNA"/>
</dbReference>
<comment type="caution">
    <text evidence="2">The sequence shown here is derived from an EMBL/GenBank/DDBJ whole genome shotgun (WGS) entry which is preliminary data.</text>
</comment>
<accession>A0A7J0D5S3</accession>
<protein>
    <submittedName>
        <fullName evidence="2">Uncharacterized protein</fullName>
    </submittedName>
</protein>
<dbReference type="AlphaFoldDB" id="A0A7J0D5S3"/>
<evidence type="ECO:0000313" key="2">
    <source>
        <dbReference type="EMBL" id="GFN09819.1"/>
    </source>
</evidence>
<feature type="region of interest" description="Disordered" evidence="1">
    <location>
        <begin position="1"/>
        <end position="41"/>
    </location>
</feature>
<name>A0A7J0D5S3_STRMI</name>